<protein>
    <recommendedName>
        <fullName evidence="4">Small secreted domain DUF320</fullName>
    </recommendedName>
</protein>
<gene>
    <name evidence="2" type="ORF">WCD58_20040</name>
</gene>
<keyword evidence="3" id="KW-1185">Reference proteome</keyword>
<feature type="signal peptide" evidence="1">
    <location>
        <begin position="1"/>
        <end position="25"/>
    </location>
</feature>
<reference evidence="2 3" key="1">
    <citation type="submission" date="2024-03" db="EMBL/GenBank/DDBJ databases">
        <title>Actinomycetospora sp. OC33-EN07, a novel actinomycete isolated from wild orchid (Aerides multiflora).</title>
        <authorList>
            <person name="Suriyachadkun C."/>
        </authorList>
    </citation>
    <scope>NUCLEOTIDE SEQUENCE [LARGE SCALE GENOMIC DNA]</scope>
    <source>
        <strain evidence="2 3">OC33-EN07</strain>
    </source>
</reference>
<dbReference type="RefSeq" id="WP_337704826.1">
    <property type="nucleotide sequence ID" value="NZ_JBBEGM010000008.1"/>
</dbReference>
<accession>A0ABU8M8X8</accession>
<comment type="caution">
    <text evidence="2">The sequence shown here is derived from an EMBL/GenBank/DDBJ whole genome shotgun (WGS) entry which is preliminary data.</text>
</comment>
<evidence type="ECO:0008006" key="4">
    <source>
        <dbReference type="Google" id="ProtNLM"/>
    </source>
</evidence>
<evidence type="ECO:0000313" key="3">
    <source>
        <dbReference type="Proteomes" id="UP001369736"/>
    </source>
</evidence>
<sequence length="85" mass="8466">MFRRAASIVALTGAGLLAAAPLALADPVTTDDDSTGIALLNDLTVLPVQACGVDAAVPILSDILSPDDASGPDATCSVVDDEDDD</sequence>
<feature type="chain" id="PRO_5045373484" description="Small secreted domain DUF320" evidence="1">
    <location>
        <begin position="26"/>
        <end position="85"/>
    </location>
</feature>
<keyword evidence="1" id="KW-0732">Signal</keyword>
<proteinExistence type="predicted"/>
<name>A0ABU8M8X8_9PSEU</name>
<dbReference type="Proteomes" id="UP001369736">
    <property type="component" value="Unassembled WGS sequence"/>
</dbReference>
<evidence type="ECO:0000313" key="2">
    <source>
        <dbReference type="EMBL" id="MEJ2863466.1"/>
    </source>
</evidence>
<dbReference type="EMBL" id="JBBEGM010000008">
    <property type="protein sequence ID" value="MEJ2863466.1"/>
    <property type="molecule type" value="Genomic_DNA"/>
</dbReference>
<evidence type="ECO:0000256" key="1">
    <source>
        <dbReference type="SAM" id="SignalP"/>
    </source>
</evidence>
<organism evidence="2 3">
    <name type="scientific">Actinomycetospora flava</name>
    <dbReference type="NCBI Taxonomy" id="3129232"/>
    <lineage>
        <taxon>Bacteria</taxon>
        <taxon>Bacillati</taxon>
        <taxon>Actinomycetota</taxon>
        <taxon>Actinomycetes</taxon>
        <taxon>Pseudonocardiales</taxon>
        <taxon>Pseudonocardiaceae</taxon>
        <taxon>Actinomycetospora</taxon>
    </lineage>
</organism>